<evidence type="ECO:0000313" key="14">
    <source>
        <dbReference type="EMBL" id="CAH3044329.1"/>
    </source>
</evidence>
<dbReference type="CDD" id="cd18580">
    <property type="entry name" value="ABC_6TM_ABCC_D2"/>
    <property type="match status" value="1"/>
</dbReference>
<dbReference type="Proteomes" id="UP001159428">
    <property type="component" value="Unassembled WGS sequence"/>
</dbReference>
<dbReference type="InterPro" id="IPR044726">
    <property type="entry name" value="ABCC_6TM_D2"/>
</dbReference>
<dbReference type="Pfam" id="PF00664">
    <property type="entry name" value="ABC_membrane"/>
    <property type="match status" value="1"/>
</dbReference>
<keyword evidence="9 11" id="KW-0472">Membrane</keyword>
<dbReference type="EMBL" id="CALNXJ010000007">
    <property type="protein sequence ID" value="CAH3044329.1"/>
    <property type="molecule type" value="Genomic_DNA"/>
</dbReference>
<dbReference type="CDD" id="cd03244">
    <property type="entry name" value="ABCC_MRP_domain2"/>
    <property type="match status" value="1"/>
</dbReference>
<keyword evidence="3" id="KW-0813">Transport</keyword>
<dbReference type="InterPro" id="IPR003439">
    <property type="entry name" value="ABC_transporter-like_ATP-bd"/>
</dbReference>
<feature type="transmembrane region" description="Helical" evidence="11">
    <location>
        <begin position="473"/>
        <end position="498"/>
    </location>
</feature>
<keyword evidence="8 11" id="KW-1133">Transmembrane helix</keyword>
<dbReference type="GO" id="GO:0140359">
    <property type="term" value="F:ABC-type transporter activity"/>
    <property type="evidence" value="ECO:0007669"/>
    <property type="project" value="InterPro"/>
</dbReference>
<evidence type="ECO:0000259" key="13">
    <source>
        <dbReference type="PROSITE" id="PS50929"/>
    </source>
</evidence>
<organism evidence="14 15">
    <name type="scientific">Pocillopora meandrina</name>
    <dbReference type="NCBI Taxonomy" id="46732"/>
    <lineage>
        <taxon>Eukaryota</taxon>
        <taxon>Metazoa</taxon>
        <taxon>Cnidaria</taxon>
        <taxon>Anthozoa</taxon>
        <taxon>Hexacorallia</taxon>
        <taxon>Scleractinia</taxon>
        <taxon>Astrocoeniina</taxon>
        <taxon>Pocilloporidae</taxon>
        <taxon>Pocillopora</taxon>
    </lineage>
</organism>
<evidence type="ECO:0000256" key="1">
    <source>
        <dbReference type="ARBA" id="ARBA00004141"/>
    </source>
</evidence>
<evidence type="ECO:0000256" key="2">
    <source>
        <dbReference type="ARBA" id="ARBA00009726"/>
    </source>
</evidence>
<dbReference type="CDD" id="cd03250">
    <property type="entry name" value="ABCC_MRP_domain1"/>
    <property type="match status" value="1"/>
</dbReference>
<dbReference type="InterPro" id="IPR027417">
    <property type="entry name" value="P-loop_NTPase"/>
</dbReference>
<dbReference type="SUPFAM" id="SSF90123">
    <property type="entry name" value="ABC transporter transmembrane region"/>
    <property type="match status" value="1"/>
</dbReference>
<feature type="domain" description="ABC transporter" evidence="12">
    <location>
        <begin position="146"/>
        <end position="369"/>
    </location>
</feature>
<keyword evidence="15" id="KW-1185">Reference proteome</keyword>
<name>A0AAU9W2R4_9CNID</name>
<evidence type="ECO:0000259" key="12">
    <source>
        <dbReference type="PROSITE" id="PS50893"/>
    </source>
</evidence>
<sequence>MSDLVFRNEIKILNKKNAVLTALVALEGSSGPIALLVSVLTFLLTGHTLTPVNVTMLLAFIGAQRLNPCCFLAYGWLQIYEAYVSLLGIEDFLLLKDLPAVSCDHTSDKSKSELKELKSGLKDHEERVEVNHFDDAIDERGMAIDLCVSSLTCMQVGREEEYILENIDLITESKGLTVITGPVGSGKSTLLSAIAGEVPKKKGTLTRPEKLAYVPQIAWVFSGTIRENILFGLPYDEQMYRKVLRACALDKDMQEMPDGDLTVVGERGEVLSGGQQARVSLARAVYADADLYLLDDPFSALDFKVGQHIFENCIQDFLGDKTRVLISHQEQHMKEATEVVVLYKGRVLGRGTFTDLQGEGFLNTTVNPLHQKAPKDSKSDKNYNEQEQKFIDSSDEKDPPSTGEKGLTMSDEDRTIGRVSPKLYWDYFSSGTHSMGIIAMICLFPIAQAIIVSSDVWLSLMTKKLPEDQRNKINIIIYTCLVSGCVMLAFVRAYAFLWISLKCSESLHDLMVVALLRSPMLFFDSNPVGRILNRFSKDIGCMDELLPKEFLLSIQLSLLAICTILIPTVANPWLLFVIAPLMTFVAFVSKYYSKTSRELKRLESISRSPVFSHISETLNGLDTIRTRNRQRDFVHELYRYQDTHNQISIMVMASARWLGVRLDVVASLIVGSVAAVTVFVAQDAAIATLALVYVVQITDTTQTAVRRSLNVDNLMTSVERVMMYTKLDSEPGYKVEKRPPEHWPREGKITFKDVSLTYYPGGPQVLKKINLEIKGGTKIGIAGRTGAGKTSVLAALLRMPDADGQIMVDDIPIMEINIQEARRCISVLGQSPVLFSGTLRKNLDLLEQFQDKDLWQALRDTQLKDVVESLEGQLDYKLSEHGADISVGERQLICLARVLLHRSKIIILDEPTAHVDPETEHKMWRVVREKLKDCTVITIAHRLSSIKDCDMILVLENGEIREFGKFDLLVRREGGILSEMARVSGI</sequence>
<dbReference type="PANTHER" id="PTHR24223:SF456">
    <property type="entry name" value="MULTIDRUG RESISTANCE-ASSOCIATED PROTEIN LETHAL(2)03659"/>
    <property type="match status" value="1"/>
</dbReference>
<evidence type="ECO:0000313" key="15">
    <source>
        <dbReference type="Proteomes" id="UP001159428"/>
    </source>
</evidence>
<feature type="domain" description="ABC transmembrane type-1" evidence="13">
    <location>
        <begin position="446"/>
        <end position="686"/>
    </location>
</feature>
<evidence type="ECO:0000256" key="7">
    <source>
        <dbReference type="ARBA" id="ARBA00022840"/>
    </source>
</evidence>
<keyword evidence="7" id="KW-0067">ATP-binding</keyword>
<dbReference type="FunFam" id="1.20.1560.10:FF:000013">
    <property type="entry name" value="ABC transporter C family member 2"/>
    <property type="match status" value="1"/>
</dbReference>
<comment type="similarity">
    <text evidence="2">Belongs to the ABC transporter superfamily. ABCC family. Conjugate transporter (TC 3.A.1.208) subfamily.</text>
</comment>
<keyword evidence="5" id="KW-0677">Repeat</keyword>
<feature type="region of interest" description="Disordered" evidence="10">
    <location>
        <begin position="367"/>
        <end position="411"/>
    </location>
</feature>
<comment type="caution">
    <text evidence="14">The sequence shown here is derived from an EMBL/GenBank/DDBJ whole genome shotgun (WGS) entry which is preliminary data.</text>
</comment>
<evidence type="ECO:0000256" key="4">
    <source>
        <dbReference type="ARBA" id="ARBA00022692"/>
    </source>
</evidence>
<dbReference type="AlphaFoldDB" id="A0AAU9W2R4"/>
<feature type="transmembrane region" description="Helical" evidence="11">
    <location>
        <begin position="437"/>
        <end position="461"/>
    </location>
</feature>
<dbReference type="Gene3D" id="3.40.50.300">
    <property type="entry name" value="P-loop containing nucleotide triphosphate hydrolases"/>
    <property type="match status" value="2"/>
</dbReference>
<dbReference type="SMART" id="SM00382">
    <property type="entry name" value="AAA"/>
    <property type="match status" value="2"/>
</dbReference>
<dbReference type="PANTHER" id="PTHR24223">
    <property type="entry name" value="ATP-BINDING CASSETTE SUB-FAMILY C"/>
    <property type="match status" value="1"/>
</dbReference>
<evidence type="ECO:0000256" key="11">
    <source>
        <dbReference type="SAM" id="Phobius"/>
    </source>
</evidence>
<dbReference type="SUPFAM" id="SSF52540">
    <property type="entry name" value="P-loop containing nucleoside triphosphate hydrolases"/>
    <property type="match status" value="2"/>
</dbReference>
<comment type="subcellular location">
    <subcellularLocation>
        <location evidence="1">Membrane</location>
        <topology evidence="1">Multi-pass membrane protein</topology>
    </subcellularLocation>
</comment>
<evidence type="ECO:0000256" key="3">
    <source>
        <dbReference type="ARBA" id="ARBA00022448"/>
    </source>
</evidence>
<dbReference type="PROSITE" id="PS00211">
    <property type="entry name" value="ABC_TRANSPORTER_1"/>
    <property type="match status" value="2"/>
</dbReference>
<feature type="transmembrane region" description="Helical" evidence="11">
    <location>
        <begin position="510"/>
        <end position="529"/>
    </location>
</feature>
<evidence type="ECO:0000256" key="5">
    <source>
        <dbReference type="ARBA" id="ARBA00022737"/>
    </source>
</evidence>
<dbReference type="PROSITE" id="PS50929">
    <property type="entry name" value="ABC_TM1F"/>
    <property type="match status" value="1"/>
</dbReference>
<feature type="transmembrane region" description="Helical" evidence="11">
    <location>
        <begin position="660"/>
        <end position="681"/>
    </location>
</feature>
<proteinExistence type="inferred from homology"/>
<keyword evidence="4 11" id="KW-0812">Transmembrane</keyword>
<dbReference type="FunFam" id="3.40.50.300:FF:000973">
    <property type="entry name" value="Multidrug resistance-associated protein 4"/>
    <property type="match status" value="1"/>
</dbReference>
<dbReference type="GO" id="GO:0005524">
    <property type="term" value="F:ATP binding"/>
    <property type="evidence" value="ECO:0007669"/>
    <property type="project" value="UniProtKB-KW"/>
</dbReference>
<protein>
    <recommendedName>
        <fullName evidence="16">Multidrug resistance-associated protein 4</fullName>
    </recommendedName>
</protein>
<evidence type="ECO:0000256" key="8">
    <source>
        <dbReference type="ARBA" id="ARBA00022989"/>
    </source>
</evidence>
<dbReference type="PROSITE" id="PS50893">
    <property type="entry name" value="ABC_TRANSPORTER_2"/>
    <property type="match status" value="2"/>
</dbReference>
<feature type="transmembrane region" description="Helical" evidence="11">
    <location>
        <begin position="550"/>
        <end position="567"/>
    </location>
</feature>
<dbReference type="InterPro" id="IPR050173">
    <property type="entry name" value="ABC_transporter_C-like"/>
</dbReference>
<dbReference type="Gene3D" id="1.20.1560.10">
    <property type="entry name" value="ABC transporter type 1, transmembrane domain"/>
    <property type="match status" value="1"/>
</dbReference>
<evidence type="ECO:0000256" key="6">
    <source>
        <dbReference type="ARBA" id="ARBA00022741"/>
    </source>
</evidence>
<accession>A0AAU9W2R4</accession>
<gene>
    <name evidence="14" type="ORF">PMEA_00031115</name>
</gene>
<dbReference type="InterPro" id="IPR036640">
    <property type="entry name" value="ABC1_TM_sf"/>
</dbReference>
<evidence type="ECO:0000256" key="9">
    <source>
        <dbReference type="ARBA" id="ARBA00023136"/>
    </source>
</evidence>
<dbReference type="InterPro" id="IPR011527">
    <property type="entry name" value="ABC1_TM_dom"/>
</dbReference>
<reference evidence="14 15" key="1">
    <citation type="submission" date="2022-05" db="EMBL/GenBank/DDBJ databases">
        <authorList>
            <consortium name="Genoscope - CEA"/>
            <person name="William W."/>
        </authorList>
    </citation>
    <scope>NUCLEOTIDE SEQUENCE [LARGE SCALE GENOMIC DNA]</scope>
</reference>
<dbReference type="Pfam" id="PF00005">
    <property type="entry name" value="ABC_tran"/>
    <property type="match status" value="2"/>
</dbReference>
<feature type="compositionally biased region" description="Basic and acidic residues" evidence="10">
    <location>
        <begin position="373"/>
        <end position="399"/>
    </location>
</feature>
<keyword evidence="6" id="KW-0547">Nucleotide-binding</keyword>
<dbReference type="GO" id="GO:0016887">
    <property type="term" value="F:ATP hydrolysis activity"/>
    <property type="evidence" value="ECO:0007669"/>
    <property type="project" value="InterPro"/>
</dbReference>
<dbReference type="InterPro" id="IPR003593">
    <property type="entry name" value="AAA+_ATPase"/>
</dbReference>
<feature type="transmembrane region" description="Helical" evidence="11">
    <location>
        <begin position="20"/>
        <end position="44"/>
    </location>
</feature>
<evidence type="ECO:0000256" key="10">
    <source>
        <dbReference type="SAM" id="MobiDB-lite"/>
    </source>
</evidence>
<dbReference type="FunFam" id="3.40.50.300:FF:000163">
    <property type="entry name" value="Multidrug resistance-associated protein member 4"/>
    <property type="match status" value="1"/>
</dbReference>
<feature type="domain" description="ABC transporter" evidence="12">
    <location>
        <begin position="749"/>
        <end position="982"/>
    </location>
</feature>
<dbReference type="GO" id="GO:0016020">
    <property type="term" value="C:membrane"/>
    <property type="evidence" value="ECO:0007669"/>
    <property type="project" value="UniProtKB-SubCell"/>
</dbReference>
<feature type="transmembrane region" description="Helical" evidence="11">
    <location>
        <begin position="573"/>
        <end position="592"/>
    </location>
</feature>
<evidence type="ECO:0008006" key="16">
    <source>
        <dbReference type="Google" id="ProtNLM"/>
    </source>
</evidence>
<dbReference type="InterPro" id="IPR017871">
    <property type="entry name" value="ABC_transporter-like_CS"/>
</dbReference>